<feature type="transmembrane region" description="Helical" evidence="1">
    <location>
        <begin position="33"/>
        <end position="54"/>
    </location>
</feature>
<accession>A0A951QSX9</accession>
<keyword evidence="1" id="KW-0812">Transmembrane</keyword>
<keyword evidence="1" id="KW-0472">Membrane</keyword>
<feature type="transmembrane region" description="Helical" evidence="1">
    <location>
        <begin position="119"/>
        <end position="138"/>
    </location>
</feature>
<sequence length="141" mass="15530">MSILKTLPWITLTLVMVTYTTLGWVISKAPVPWFAWLLVAIAVLFLTGVVTTPWKSFADYSDALVKSNTRSFGVAILAAFLFFLMLAWFKVFLQGLLITSAATLARIDFQVAGFREIQAFWITSIFSLVGLALGAVGGKFL</sequence>
<feature type="transmembrane region" description="Helical" evidence="1">
    <location>
        <begin position="6"/>
        <end position="26"/>
    </location>
</feature>
<dbReference type="AlphaFoldDB" id="A0A951QSX9"/>
<evidence type="ECO:0000256" key="1">
    <source>
        <dbReference type="SAM" id="Phobius"/>
    </source>
</evidence>
<keyword evidence="1" id="KW-1133">Transmembrane helix</keyword>
<reference evidence="2" key="1">
    <citation type="submission" date="2021-05" db="EMBL/GenBank/DDBJ databases">
        <authorList>
            <person name="Pietrasiak N."/>
            <person name="Ward R."/>
            <person name="Stajich J.E."/>
            <person name="Kurbessoian T."/>
        </authorList>
    </citation>
    <scope>NUCLEOTIDE SEQUENCE</scope>
    <source>
        <strain evidence="2">GSE-NOS-MK-12-04C</strain>
    </source>
</reference>
<protein>
    <submittedName>
        <fullName evidence="2">Uncharacterized protein</fullName>
    </submittedName>
</protein>
<name>A0A951QSX9_9CYAN</name>
<gene>
    <name evidence="2" type="ORF">KME60_31880</name>
</gene>
<dbReference type="Proteomes" id="UP000729701">
    <property type="component" value="Unassembled WGS sequence"/>
</dbReference>
<proteinExistence type="predicted"/>
<reference evidence="2" key="2">
    <citation type="journal article" date="2022" name="Microbiol. Resour. Announc.">
        <title>Metagenome Sequencing to Explore Phylogenomics of Terrestrial Cyanobacteria.</title>
        <authorList>
            <person name="Ward R.D."/>
            <person name="Stajich J.E."/>
            <person name="Johansen J.R."/>
            <person name="Huntemann M."/>
            <person name="Clum A."/>
            <person name="Foster B."/>
            <person name="Foster B."/>
            <person name="Roux S."/>
            <person name="Palaniappan K."/>
            <person name="Varghese N."/>
            <person name="Mukherjee S."/>
            <person name="Reddy T.B.K."/>
            <person name="Daum C."/>
            <person name="Copeland A."/>
            <person name="Chen I.A."/>
            <person name="Ivanova N.N."/>
            <person name="Kyrpides N.C."/>
            <person name="Shapiro N."/>
            <person name="Eloe-Fadrosh E.A."/>
            <person name="Pietrasiak N."/>
        </authorList>
    </citation>
    <scope>NUCLEOTIDE SEQUENCE</scope>
    <source>
        <strain evidence="2">GSE-NOS-MK-12-04C</strain>
    </source>
</reference>
<organism evidence="2 3">
    <name type="scientific">Cyanomargarita calcarea GSE-NOS-MK-12-04C</name>
    <dbReference type="NCBI Taxonomy" id="2839659"/>
    <lineage>
        <taxon>Bacteria</taxon>
        <taxon>Bacillati</taxon>
        <taxon>Cyanobacteriota</taxon>
        <taxon>Cyanophyceae</taxon>
        <taxon>Nostocales</taxon>
        <taxon>Cyanomargaritaceae</taxon>
        <taxon>Cyanomargarita</taxon>
    </lineage>
</organism>
<feature type="transmembrane region" description="Helical" evidence="1">
    <location>
        <begin position="74"/>
        <end position="98"/>
    </location>
</feature>
<dbReference type="EMBL" id="JAHHGZ010000056">
    <property type="protein sequence ID" value="MBW4671904.1"/>
    <property type="molecule type" value="Genomic_DNA"/>
</dbReference>
<evidence type="ECO:0000313" key="3">
    <source>
        <dbReference type="Proteomes" id="UP000729701"/>
    </source>
</evidence>
<comment type="caution">
    <text evidence="2">The sequence shown here is derived from an EMBL/GenBank/DDBJ whole genome shotgun (WGS) entry which is preliminary data.</text>
</comment>
<evidence type="ECO:0000313" key="2">
    <source>
        <dbReference type="EMBL" id="MBW4671904.1"/>
    </source>
</evidence>